<sequence length="403" mass="42622">MEQADTVILGAGAAGLFCAGTILERLQGRGGQRIVVLDHARAPGEKIRISGGGRCNFTNLATAPDRFLSQNPRFAASALAGFAAADFVAMVDRAGIAWHEKTLGQLFCDGSARQIIDLLLHRMRGAELRLDSAVESVEPLAEGFRIATPRGPLQARRVVVATGGKSIPKMGATGIGYDIARRFGLDIVEPRAGLVPLTFAQQDLDLCRPLAGLSVTAEVGHGAGRTRALFRDGLLFTHRGLSGPAILQISSFWRPGETIRVDLAPDADIAAGLRELRGQGGRVAVATALSRWLPARLAEAICAELELAGARLADQGNATLDSIANRVNRWHLRPVGSEGWRTAEVTVGGVDTRSLDSRSMQAKAVPGLYCIGEVVDVTGWLGGYNFQWAWASAHAAAQAIAAG</sequence>
<dbReference type="RefSeq" id="WP_289895434.1">
    <property type="nucleotide sequence ID" value="NZ_JBHRXE010000008.1"/>
</dbReference>
<dbReference type="EMBL" id="JBHRXE010000008">
    <property type="protein sequence ID" value="MFC3568461.1"/>
    <property type="molecule type" value="Genomic_DNA"/>
</dbReference>
<dbReference type="NCBIfam" id="TIGR00275">
    <property type="entry name" value="aminoacetone oxidase family FAD-binding enzyme"/>
    <property type="match status" value="1"/>
</dbReference>
<proteinExistence type="predicted"/>
<feature type="domain" description="RsdA/BaiN/AoA(So)-like insert" evidence="5">
    <location>
        <begin position="191"/>
        <end position="345"/>
    </location>
</feature>
<dbReference type="Gene3D" id="1.10.8.260">
    <property type="entry name" value="HI0933 insert domain-like"/>
    <property type="match status" value="1"/>
</dbReference>
<evidence type="ECO:0000259" key="5">
    <source>
        <dbReference type="Pfam" id="PF22780"/>
    </source>
</evidence>
<accession>A0ABV7RWS4</accession>
<evidence type="ECO:0000256" key="2">
    <source>
        <dbReference type="ARBA" id="ARBA00022630"/>
    </source>
</evidence>
<evidence type="ECO:0000256" key="1">
    <source>
        <dbReference type="ARBA" id="ARBA00001974"/>
    </source>
</evidence>
<gene>
    <name evidence="6" type="ORF">ACFOMP_03225</name>
</gene>
<organism evidence="6 7">
    <name type="scientific">Paracoccus simplex</name>
    <dbReference type="NCBI Taxonomy" id="2086346"/>
    <lineage>
        <taxon>Bacteria</taxon>
        <taxon>Pseudomonadati</taxon>
        <taxon>Pseudomonadota</taxon>
        <taxon>Alphaproteobacteria</taxon>
        <taxon>Rhodobacterales</taxon>
        <taxon>Paracoccaceae</taxon>
        <taxon>Paracoccus</taxon>
    </lineage>
</organism>
<protein>
    <submittedName>
        <fullName evidence="6">NAD(P)/FAD-dependent oxidoreductase</fullName>
    </submittedName>
</protein>
<evidence type="ECO:0000256" key="3">
    <source>
        <dbReference type="ARBA" id="ARBA00022827"/>
    </source>
</evidence>
<dbReference type="InterPro" id="IPR057661">
    <property type="entry name" value="RsdA/BaiN/AoA(So)_Rossmann"/>
</dbReference>
<keyword evidence="7" id="KW-1185">Reference proteome</keyword>
<dbReference type="PANTHER" id="PTHR42887">
    <property type="entry name" value="OS12G0638800 PROTEIN"/>
    <property type="match status" value="1"/>
</dbReference>
<dbReference type="InterPro" id="IPR036188">
    <property type="entry name" value="FAD/NAD-bd_sf"/>
</dbReference>
<dbReference type="SUPFAM" id="SSF51905">
    <property type="entry name" value="FAD/NAD(P)-binding domain"/>
    <property type="match status" value="1"/>
</dbReference>
<evidence type="ECO:0000259" key="4">
    <source>
        <dbReference type="Pfam" id="PF03486"/>
    </source>
</evidence>
<dbReference type="InterPro" id="IPR055178">
    <property type="entry name" value="RsdA/BaiN/AoA(So)-like_dom"/>
</dbReference>
<dbReference type="Pfam" id="PF03486">
    <property type="entry name" value="HI0933_like"/>
    <property type="match status" value="1"/>
</dbReference>
<reference evidence="7" key="1">
    <citation type="journal article" date="2019" name="Int. J. Syst. Evol. Microbiol.">
        <title>The Global Catalogue of Microorganisms (GCM) 10K type strain sequencing project: providing services to taxonomists for standard genome sequencing and annotation.</title>
        <authorList>
            <consortium name="The Broad Institute Genomics Platform"/>
            <consortium name="The Broad Institute Genome Sequencing Center for Infectious Disease"/>
            <person name="Wu L."/>
            <person name="Ma J."/>
        </authorList>
    </citation>
    <scope>NUCLEOTIDE SEQUENCE [LARGE SCALE GENOMIC DNA]</scope>
    <source>
        <strain evidence="7">VKM B-3226</strain>
    </source>
</reference>
<dbReference type="Pfam" id="PF22780">
    <property type="entry name" value="HI0933_like_1st"/>
    <property type="match status" value="1"/>
</dbReference>
<dbReference type="Gene3D" id="3.50.50.60">
    <property type="entry name" value="FAD/NAD(P)-binding domain"/>
    <property type="match status" value="1"/>
</dbReference>
<keyword evidence="3" id="KW-0274">FAD</keyword>
<dbReference type="Proteomes" id="UP001595596">
    <property type="component" value="Unassembled WGS sequence"/>
</dbReference>
<dbReference type="PANTHER" id="PTHR42887:SF2">
    <property type="entry name" value="OS12G0638800 PROTEIN"/>
    <property type="match status" value="1"/>
</dbReference>
<dbReference type="Gene3D" id="2.40.30.10">
    <property type="entry name" value="Translation factors"/>
    <property type="match status" value="1"/>
</dbReference>
<dbReference type="InterPro" id="IPR023166">
    <property type="entry name" value="BaiN-like_dom_sf"/>
</dbReference>
<feature type="domain" description="RsdA/BaiN/AoA(So)-like Rossmann fold-like" evidence="4">
    <location>
        <begin position="5"/>
        <end position="398"/>
    </location>
</feature>
<dbReference type="InterPro" id="IPR004792">
    <property type="entry name" value="BaiN-like"/>
</dbReference>
<evidence type="ECO:0000313" key="6">
    <source>
        <dbReference type="EMBL" id="MFC3568461.1"/>
    </source>
</evidence>
<name>A0ABV7RWS4_9RHOB</name>
<comment type="caution">
    <text evidence="6">The sequence shown here is derived from an EMBL/GenBank/DDBJ whole genome shotgun (WGS) entry which is preliminary data.</text>
</comment>
<dbReference type="SUPFAM" id="SSF160996">
    <property type="entry name" value="HI0933 insert domain-like"/>
    <property type="match status" value="1"/>
</dbReference>
<keyword evidence="2" id="KW-0285">Flavoprotein</keyword>
<comment type="cofactor">
    <cofactor evidence="1">
        <name>FAD</name>
        <dbReference type="ChEBI" id="CHEBI:57692"/>
    </cofactor>
</comment>
<evidence type="ECO:0000313" key="7">
    <source>
        <dbReference type="Proteomes" id="UP001595596"/>
    </source>
</evidence>